<dbReference type="EMBL" id="CM007898">
    <property type="protein sequence ID" value="OTG14316.1"/>
    <property type="molecule type" value="Genomic_DNA"/>
</dbReference>
<protein>
    <submittedName>
        <fullName evidence="2">Putative ankyrin repeat-containing domain-containing protein</fullName>
    </submittedName>
</protein>
<evidence type="ECO:0000313" key="3">
    <source>
        <dbReference type="Proteomes" id="UP000215914"/>
    </source>
</evidence>
<evidence type="ECO:0000313" key="2">
    <source>
        <dbReference type="EMBL" id="OTG14316.1"/>
    </source>
</evidence>
<dbReference type="PANTHER" id="PTHR47303:SF1">
    <property type="entry name" value="NF-KAPPA-B INHIBITOR BETA"/>
    <property type="match status" value="1"/>
</dbReference>
<organism evidence="2 3">
    <name type="scientific">Helianthus annuus</name>
    <name type="common">Common sunflower</name>
    <dbReference type="NCBI Taxonomy" id="4232"/>
    <lineage>
        <taxon>Eukaryota</taxon>
        <taxon>Viridiplantae</taxon>
        <taxon>Streptophyta</taxon>
        <taxon>Embryophyta</taxon>
        <taxon>Tracheophyta</taxon>
        <taxon>Spermatophyta</taxon>
        <taxon>Magnoliopsida</taxon>
        <taxon>eudicotyledons</taxon>
        <taxon>Gunneridae</taxon>
        <taxon>Pentapetalae</taxon>
        <taxon>asterids</taxon>
        <taxon>campanulids</taxon>
        <taxon>Asterales</taxon>
        <taxon>Asteraceae</taxon>
        <taxon>Asteroideae</taxon>
        <taxon>Heliantheae alliance</taxon>
        <taxon>Heliantheae</taxon>
        <taxon>Helianthus</taxon>
    </lineage>
</organism>
<keyword evidence="1" id="KW-0040">ANK repeat</keyword>
<keyword evidence="3" id="KW-1185">Reference proteome</keyword>
<dbReference type="SUPFAM" id="SSF48403">
    <property type="entry name" value="Ankyrin repeat"/>
    <property type="match status" value="1"/>
</dbReference>
<accession>A0A251TUS6</accession>
<name>A0A251TUS6_HELAN</name>
<dbReference type="InParanoid" id="A0A251TUS6"/>
<evidence type="ECO:0000256" key="1">
    <source>
        <dbReference type="PROSITE-ProRule" id="PRU00023"/>
    </source>
</evidence>
<dbReference type="InterPro" id="IPR036770">
    <property type="entry name" value="Ankyrin_rpt-contain_sf"/>
</dbReference>
<dbReference type="Pfam" id="PF12796">
    <property type="entry name" value="Ank_2"/>
    <property type="match status" value="1"/>
</dbReference>
<dbReference type="PROSITE" id="PS50088">
    <property type="entry name" value="ANK_REPEAT"/>
    <property type="match status" value="1"/>
</dbReference>
<proteinExistence type="predicted"/>
<gene>
    <name evidence="2" type="ORF">HannXRQ_Chr09g0248031</name>
</gene>
<dbReference type="Proteomes" id="UP000215914">
    <property type="component" value="Chromosome 9"/>
</dbReference>
<dbReference type="Gene3D" id="1.25.40.20">
    <property type="entry name" value="Ankyrin repeat-containing domain"/>
    <property type="match status" value="1"/>
</dbReference>
<sequence length="156" mass="17276">MSDEQVLKQRASDGSTALHIVAIIGNKHAADLLVKKNSNLLEIEDSDAKTPLEKAYENKHLTTIGYLLKARKTGGKLRSQTSLVGSVDENDEIVVDLLVNVISAKKYSLASQLVEKLPNSASESDDVLMAIAKNFPSGLDYWEKLLYPHKYLMYDI</sequence>
<dbReference type="AlphaFoldDB" id="A0A251TUS6"/>
<dbReference type="InterPro" id="IPR002110">
    <property type="entry name" value="Ankyrin_rpt"/>
</dbReference>
<dbReference type="PANTHER" id="PTHR47303">
    <property type="match status" value="1"/>
</dbReference>
<feature type="repeat" description="ANK" evidence="1">
    <location>
        <begin position="13"/>
        <end position="45"/>
    </location>
</feature>
<reference evidence="3" key="1">
    <citation type="journal article" date="2017" name="Nature">
        <title>The sunflower genome provides insights into oil metabolism, flowering and Asterid evolution.</title>
        <authorList>
            <person name="Badouin H."/>
            <person name="Gouzy J."/>
            <person name="Grassa C.J."/>
            <person name="Murat F."/>
            <person name="Staton S.E."/>
            <person name="Cottret L."/>
            <person name="Lelandais-Briere C."/>
            <person name="Owens G.L."/>
            <person name="Carrere S."/>
            <person name="Mayjonade B."/>
            <person name="Legrand L."/>
            <person name="Gill N."/>
            <person name="Kane N.C."/>
            <person name="Bowers J.E."/>
            <person name="Hubner S."/>
            <person name="Bellec A."/>
            <person name="Berard A."/>
            <person name="Berges H."/>
            <person name="Blanchet N."/>
            <person name="Boniface M.C."/>
            <person name="Brunel D."/>
            <person name="Catrice O."/>
            <person name="Chaidir N."/>
            <person name="Claudel C."/>
            <person name="Donnadieu C."/>
            <person name="Faraut T."/>
            <person name="Fievet G."/>
            <person name="Helmstetter N."/>
            <person name="King M."/>
            <person name="Knapp S.J."/>
            <person name="Lai Z."/>
            <person name="Le Paslier M.C."/>
            <person name="Lippi Y."/>
            <person name="Lorenzon L."/>
            <person name="Mandel J.R."/>
            <person name="Marage G."/>
            <person name="Marchand G."/>
            <person name="Marquand E."/>
            <person name="Bret-Mestries E."/>
            <person name="Morien E."/>
            <person name="Nambeesan S."/>
            <person name="Nguyen T."/>
            <person name="Pegot-Espagnet P."/>
            <person name="Pouilly N."/>
            <person name="Raftis F."/>
            <person name="Sallet E."/>
            <person name="Schiex T."/>
            <person name="Thomas J."/>
            <person name="Vandecasteele C."/>
            <person name="Vares D."/>
            <person name="Vear F."/>
            <person name="Vautrin S."/>
            <person name="Crespi M."/>
            <person name="Mangin B."/>
            <person name="Burke J.M."/>
            <person name="Salse J."/>
            <person name="Munos S."/>
            <person name="Vincourt P."/>
            <person name="Rieseberg L.H."/>
            <person name="Langlade N.B."/>
        </authorList>
    </citation>
    <scope>NUCLEOTIDE SEQUENCE [LARGE SCALE GENOMIC DNA]</scope>
    <source>
        <strain evidence="3">cv. SF193</strain>
    </source>
</reference>
<dbReference type="STRING" id="4232.A0A251TUS6"/>